<name>A0A165T8K6_9APHY</name>
<keyword evidence="3" id="KW-0560">Oxidoreductase</keyword>
<organism evidence="5 6">
    <name type="scientific">Daedalea quercina L-15889</name>
    <dbReference type="NCBI Taxonomy" id="1314783"/>
    <lineage>
        <taxon>Eukaryota</taxon>
        <taxon>Fungi</taxon>
        <taxon>Dikarya</taxon>
        <taxon>Basidiomycota</taxon>
        <taxon>Agaricomycotina</taxon>
        <taxon>Agaricomycetes</taxon>
        <taxon>Polyporales</taxon>
        <taxon>Fomitopsis</taxon>
    </lineage>
</organism>
<evidence type="ECO:0000313" key="6">
    <source>
        <dbReference type="Proteomes" id="UP000076727"/>
    </source>
</evidence>
<evidence type="ECO:0000256" key="2">
    <source>
        <dbReference type="ARBA" id="ARBA00022857"/>
    </source>
</evidence>
<dbReference type="PANTHER" id="PTHR44196">
    <property type="entry name" value="DEHYDROGENASE/REDUCTASE SDR FAMILY MEMBER 7B"/>
    <property type="match status" value="1"/>
</dbReference>
<keyword evidence="2" id="KW-0521">NADP</keyword>
<gene>
    <name evidence="5" type="ORF">DAEQUDRAFT_762437</name>
</gene>
<comment type="similarity">
    <text evidence="1">Belongs to the short-chain dehydrogenases/reductases (SDR) family.</text>
</comment>
<dbReference type="InterPro" id="IPR036291">
    <property type="entry name" value="NAD(P)-bd_dom_sf"/>
</dbReference>
<dbReference type="Gene3D" id="3.40.50.720">
    <property type="entry name" value="NAD(P)-binding Rossmann-like Domain"/>
    <property type="match status" value="1"/>
</dbReference>
<proteinExistence type="inferred from homology"/>
<dbReference type="InterPro" id="IPR002347">
    <property type="entry name" value="SDR_fam"/>
</dbReference>
<dbReference type="AlphaFoldDB" id="A0A165T8K6"/>
<protein>
    <submittedName>
        <fullName evidence="5">NAD(P)-binding protein</fullName>
    </submittedName>
</protein>
<evidence type="ECO:0000313" key="5">
    <source>
        <dbReference type="EMBL" id="KZT73080.1"/>
    </source>
</evidence>
<dbReference type="SUPFAM" id="SSF51735">
    <property type="entry name" value="NAD(P)-binding Rossmann-fold domains"/>
    <property type="match status" value="1"/>
</dbReference>
<dbReference type="EMBL" id="KV429038">
    <property type="protein sequence ID" value="KZT73080.1"/>
    <property type="molecule type" value="Genomic_DNA"/>
</dbReference>
<evidence type="ECO:0000256" key="3">
    <source>
        <dbReference type="ARBA" id="ARBA00023002"/>
    </source>
</evidence>
<dbReference type="GO" id="GO:0016491">
    <property type="term" value="F:oxidoreductase activity"/>
    <property type="evidence" value="ECO:0007669"/>
    <property type="project" value="UniProtKB-KW"/>
</dbReference>
<dbReference type="GO" id="GO:0016020">
    <property type="term" value="C:membrane"/>
    <property type="evidence" value="ECO:0007669"/>
    <property type="project" value="TreeGrafter"/>
</dbReference>
<dbReference type="PRINTS" id="PR00081">
    <property type="entry name" value="GDHRDH"/>
</dbReference>
<dbReference type="Proteomes" id="UP000076727">
    <property type="component" value="Unassembled WGS sequence"/>
</dbReference>
<dbReference type="PROSITE" id="PS00061">
    <property type="entry name" value="ADH_SHORT"/>
    <property type="match status" value="1"/>
</dbReference>
<dbReference type="OrthoDB" id="37659at2759"/>
<dbReference type="PANTHER" id="PTHR44196:SF1">
    <property type="entry name" value="DEHYDROGENASE_REDUCTASE SDR FAMILY MEMBER 7B"/>
    <property type="match status" value="1"/>
</dbReference>
<evidence type="ECO:0000256" key="1">
    <source>
        <dbReference type="ARBA" id="ARBA00006484"/>
    </source>
</evidence>
<keyword evidence="6" id="KW-1185">Reference proteome</keyword>
<comment type="function">
    <text evidence="4">Putative oxidoreductase.</text>
</comment>
<dbReference type="Pfam" id="PF00106">
    <property type="entry name" value="adh_short"/>
    <property type="match status" value="1"/>
</dbReference>
<dbReference type="InterPro" id="IPR020904">
    <property type="entry name" value="Sc_DH/Rdtase_CS"/>
</dbReference>
<reference evidence="5 6" key="1">
    <citation type="journal article" date="2016" name="Mol. Biol. Evol.">
        <title>Comparative Genomics of Early-Diverging Mushroom-Forming Fungi Provides Insights into the Origins of Lignocellulose Decay Capabilities.</title>
        <authorList>
            <person name="Nagy L.G."/>
            <person name="Riley R."/>
            <person name="Tritt A."/>
            <person name="Adam C."/>
            <person name="Daum C."/>
            <person name="Floudas D."/>
            <person name="Sun H."/>
            <person name="Yadav J.S."/>
            <person name="Pangilinan J."/>
            <person name="Larsson K.H."/>
            <person name="Matsuura K."/>
            <person name="Barry K."/>
            <person name="Labutti K."/>
            <person name="Kuo R."/>
            <person name="Ohm R.A."/>
            <person name="Bhattacharya S.S."/>
            <person name="Shirouzu T."/>
            <person name="Yoshinaga Y."/>
            <person name="Martin F.M."/>
            <person name="Grigoriev I.V."/>
            <person name="Hibbett D.S."/>
        </authorList>
    </citation>
    <scope>NUCLEOTIDE SEQUENCE [LARGE SCALE GENOMIC DNA]</scope>
    <source>
        <strain evidence="5 6">L-15889</strain>
    </source>
</reference>
<sequence length="334" mass="36223">MLPFPRTSISQLSTGSVLAVALSILFVSRRLWRRSPRTKKISRKGERVVILGASSGIGRALAHQYARRGARVCVTARREDELKRVVSECEELEVNTGAVSQGASVCSVVADFTNVDEMVHLRDVLQHEWNGVDTLIVCAGVSALRPLMEVAGLEREGRSFTPPQASAEGIKHTVDIANRAIAVNYFGPLVSAVTLLPLLQNSSASPSILLISSLAALVPAPTRSLYCSTKAASLLLYQSLSIEHPAVTFTFAIPATVHGDFRASAVDGGPVREVDPNTHGVKPEDVARRCVGAVDAGEKFVFIPYVYSRLGHLLYWLFPGFVERQAGKKYNFKV</sequence>
<accession>A0A165T8K6</accession>
<evidence type="ECO:0000256" key="4">
    <source>
        <dbReference type="ARBA" id="ARBA00037096"/>
    </source>
</evidence>
<dbReference type="STRING" id="1314783.A0A165T8K6"/>